<name>A0A1C3L2G9_PLAMA</name>
<evidence type="ECO:0000313" key="2">
    <source>
        <dbReference type="EMBL" id="SBT80726.1"/>
    </source>
</evidence>
<evidence type="ECO:0000313" key="3">
    <source>
        <dbReference type="Proteomes" id="UP000219799"/>
    </source>
</evidence>
<evidence type="ECO:0000256" key="1">
    <source>
        <dbReference type="SAM" id="MobiDB-lite"/>
    </source>
</evidence>
<organism evidence="2 3">
    <name type="scientific">Plasmodium malariae</name>
    <dbReference type="NCBI Taxonomy" id="5858"/>
    <lineage>
        <taxon>Eukaryota</taxon>
        <taxon>Sar</taxon>
        <taxon>Alveolata</taxon>
        <taxon>Apicomplexa</taxon>
        <taxon>Aconoidasida</taxon>
        <taxon>Haemosporida</taxon>
        <taxon>Plasmodiidae</taxon>
        <taxon>Plasmodium</taxon>
        <taxon>Plasmodium (Plasmodium)</taxon>
    </lineage>
</organism>
<proteinExistence type="predicted"/>
<sequence>MEKNILKKYKSFFNFVSNVKSHTDKEKNIQFSQNLYLKNISKSNYNVKNNTDQIYDNKKKDQELEIENRPKNRNKNSFL</sequence>
<accession>A0A1C3L2G9</accession>
<feature type="compositionally biased region" description="Basic and acidic residues" evidence="1">
    <location>
        <begin position="55"/>
        <end position="70"/>
    </location>
</feature>
<dbReference type="VEuPathDB" id="PlasmoDB:PmUG01_14036200"/>
<dbReference type="Proteomes" id="UP000219799">
    <property type="component" value="Chromosome 14"/>
</dbReference>
<reference evidence="2 3" key="1">
    <citation type="submission" date="2016-06" db="EMBL/GenBank/DDBJ databases">
        <authorList>
            <consortium name="Pathogen Informatics"/>
        </authorList>
    </citation>
    <scope>NUCLEOTIDE SEQUENCE [LARGE SCALE GENOMIC DNA]</scope>
    <source>
        <strain evidence="2">PmlGA01</strain>
    </source>
</reference>
<feature type="region of interest" description="Disordered" evidence="1">
    <location>
        <begin position="51"/>
        <end position="79"/>
    </location>
</feature>
<dbReference type="EMBL" id="LT594502">
    <property type="protein sequence ID" value="SBT80726.1"/>
    <property type="molecule type" value="Genomic_DNA"/>
</dbReference>
<gene>
    <name evidence="2" type="primary">PmlGA01_140022000</name>
    <name evidence="2" type="ORF">PMLGA01_140022000</name>
</gene>
<dbReference type="AlphaFoldDB" id="A0A1C3L2G9"/>
<protein>
    <submittedName>
        <fullName evidence="2">Uncharacterized protein</fullName>
    </submittedName>
</protein>